<accession>A0A1M7Z568</accession>
<comment type="similarity">
    <text evidence="2">Belongs to the ANKZF1/VMS1 family.</text>
</comment>
<evidence type="ECO:0000256" key="1">
    <source>
        <dbReference type="ARBA" id="ARBA00004496"/>
    </source>
</evidence>
<feature type="domain" description="VLRF1" evidence="10">
    <location>
        <begin position="66"/>
        <end position="206"/>
    </location>
</feature>
<dbReference type="PROSITE" id="PS52044">
    <property type="entry name" value="VLRF1"/>
    <property type="match status" value="1"/>
</dbReference>
<keyword evidence="3" id="KW-0963">Cytoplasm</keyword>
<dbReference type="GO" id="GO:0016787">
    <property type="term" value="F:hydrolase activity"/>
    <property type="evidence" value="ECO:0007669"/>
    <property type="project" value="UniProtKB-KW"/>
</dbReference>
<dbReference type="PANTHER" id="PTHR16036:SF2">
    <property type="entry name" value="TRNA ENDONUCLEASE ANKZF1"/>
    <property type="match status" value="1"/>
</dbReference>
<evidence type="ECO:0000256" key="5">
    <source>
        <dbReference type="ARBA" id="ARBA00022737"/>
    </source>
</evidence>
<sequence length="233" mass="27289">MKIPNSKIILPEQFDQVLEHANSNAWELSYSSEKHQLVISNEEEWIARIFLPWNMNWENEKLIPVDNFHCVLVAIKAGQAAVGYFHEKELLDHKVFRAYMVRQKQGKSQIKHLKTKGKSRAGSRIRLEETERFFEDISERLNRYENDFPISVWGISCAKTLWPYFFGSETTPPFESGSELLRSLPFHFHQGSYEELEMAGKLINQFHWLPNSDKNIEIVLSGSKESEPDEDDW</sequence>
<evidence type="ECO:0000259" key="10">
    <source>
        <dbReference type="PROSITE" id="PS52044"/>
    </source>
</evidence>
<dbReference type="EMBL" id="FRXN01000001">
    <property type="protein sequence ID" value="SHO60088.1"/>
    <property type="molecule type" value="Genomic_DNA"/>
</dbReference>
<dbReference type="GO" id="GO:0005737">
    <property type="term" value="C:cytoplasm"/>
    <property type="evidence" value="ECO:0007669"/>
    <property type="project" value="UniProtKB-SubCell"/>
</dbReference>
<proteinExistence type="inferred from homology"/>
<dbReference type="InterPro" id="IPR047139">
    <property type="entry name" value="ANKZ1/VMS1"/>
</dbReference>
<keyword evidence="5" id="KW-0677">Repeat</keyword>
<organism evidence="11 12">
    <name type="scientific">Algoriphagus zhangzhouensis</name>
    <dbReference type="NCBI Taxonomy" id="1073327"/>
    <lineage>
        <taxon>Bacteria</taxon>
        <taxon>Pseudomonadati</taxon>
        <taxon>Bacteroidota</taxon>
        <taxon>Cytophagia</taxon>
        <taxon>Cytophagales</taxon>
        <taxon>Cyclobacteriaceae</taxon>
        <taxon>Algoriphagus</taxon>
    </lineage>
</organism>
<keyword evidence="12" id="KW-1185">Reference proteome</keyword>
<dbReference type="GO" id="GO:0004519">
    <property type="term" value="F:endonuclease activity"/>
    <property type="evidence" value="ECO:0007669"/>
    <property type="project" value="UniProtKB-KW"/>
</dbReference>
<dbReference type="STRING" id="1073327.SAMN04488108_0564"/>
<keyword evidence="9" id="KW-0175">Coiled coil</keyword>
<dbReference type="AlphaFoldDB" id="A0A1M7Z568"/>
<dbReference type="OrthoDB" id="850705at2"/>
<keyword evidence="6" id="KW-0255">Endonuclease</keyword>
<keyword evidence="8" id="KW-0040">ANK repeat</keyword>
<evidence type="ECO:0000256" key="2">
    <source>
        <dbReference type="ARBA" id="ARBA00009262"/>
    </source>
</evidence>
<dbReference type="InterPro" id="IPR041175">
    <property type="entry name" value="VLRF1/Vms1"/>
</dbReference>
<gene>
    <name evidence="11" type="ORF">SAMN04488108_0564</name>
</gene>
<evidence type="ECO:0000313" key="12">
    <source>
        <dbReference type="Proteomes" id="UP000184609"/>
    </source>
</evidence>
<dbReference type="GO" id="GO:0036503">
    <property type="term" value="P:ERAD pathway"/>
    <property type="evidence" value="ECO:0007669"/>
    <property type="project" value="TreeGrafter"/>
</dbReference>
<comment type="subcellular location">
    <subcellularLocation>
        <location evidence="1">Cytoplasm</location>
    </subcellularLocation>
</comment>
<dbReference type="PANTHER" id="PTHR16036">
    <property type="entry name" value="ANKYRIN REPEAT AND ZINC FINGER DOMAIN-CONTAINING PROTEIN 1"/>
    <property type="match status" value="1"/>
</dbReference>
<evidence type="ECO:0000313" key="11">
    <source>
        <dbReference type="EMBL" id="SHO60088.1"/>
    </source>
</evidence>
<keyword evidence="7" id="KW-0378">Hydrolase</keyword>
<keyword evidence="4" id="KW-0540">Nuclease</keyword>
<dbReference type="Pfam" id="PF18826">
    <property type="entry name" value="bVLRF1"/>
    <property type="match status" value="1"/>
</dbReference>
<dbReference type="Proteomes" id="UP000184609">
    <property type="component" value="Unassembled WGS sequence"/>
</dbReference>
<evidence type="ECO:0000256" key="9">
    <source>
        <dbReference type="ARBA" id="ARBA00023054"/>
    </source>
</evidence>
<dbReference type="RefSeq" id="WP_073570220.1">
    <property type="nucleotide sequence ID" value="NZ_FRXN01000001.1"/>
</dbReference>
<evidence type="ECO:0000256" key="8">
    <source>
        <dbReference type="ARBA" id="ARBA00023043"/>
    </source>
</evidence>
<reference evidence="12" key="1">
    <citation type="submission" date="2016-12" db="EMBL/GenBank/DDBJ databases">
        <authorList>
            <person name="Varghese N."/>
            <person name="Submissions S."/>
        </authorList>
    </citation>
    <scope>NUCLEOTIDE SEQUENCE [LARGE SCALE GENOMIC DNA]</scope>
    <source>
        <strain evidence="12">DSM 25035</strain>
    </source>
</reference>
<evidence type="ECO:0000256" key="6">
    <source>
        <dbReference type="ARBA" id="ARBA00022759"/>
    </source>
</evidence>
<protein>
    <recommendedName>
        <fullName evidence="10">VLRF1 domain-containing protein</fullName>
    </recommendedName>
</protein>
<name>A0A1M7Z568_9BACT</name>
<evidence type="ECO:0000256" key="7">
    <source>
        <dbReference type="ARBA" id="ARBA00022801"/>
    </source>
</evidence>
<evidence type="ECO:0000256" key="3">
    <source>
        <dbReference type="ARBA" id="ARBA00022490"/>
    </source>
</evidence>
<evidence type="ECO:0000256" key="4">
    <source>
        <dbReference type="ARBA" id="ARBA00022722"/>
    </source>
</evidence>